<reference evidence="2 3" key="1">
    <citation type="submission" date="2019-06" db="EMBL/GenBank/DDBJ databases">
        <title>A chromosomal-level reference genome of Carpinus fangiana (Coryloideae, Betulaceae).</title>
        <authorList>
            <person name="Yang X."/>
            <person name="Wang Z."/>
            <person name="Zhang L."/>
            <person name="Hao G."/>
            <person name="Liu J."/>
            <person name="Yang Y."/>
        </authorList>
    </citation>
    <scope>NUCLEOTIDE SEQUENCE [LARGE SCALE GENOMIC DNA]</scope>
    <source>
        <strain evidence="2">Cfa_2016G</strain>
        <tissue evidence="2">Leaf</tissue>
    </source>
</reference>
<organism evidence="2 3">
    <name type="scientific">Carpinus fangiana</name>
    <dbReference type="NCBI Taxonomy" id="176857"/>
    <lineage>
        <taxon>Eukaryota</taxon>
        <taxon>Viridiplantae</taxon>
        <taxon>Streptophyta</taxon>
        <taxon>Embryophyta</taxon>
        <taxon>Tracheophyta</taxon>
        <taxon>Spermatophyta</taxon>
        <taxon>Magnoliopsida</taxon>
        <taxon>eudicotyledons</taxon>
        <taxon>Gunneridae</taxon>
        <taxon>Pentapetalae</taxon>
        <taxon>rosids</taxon>
        <taxon>fabids</taxon>
        <taxon>Fagales</taxon>
        <taxon>Betulaceae</taxon>
        <taxon>Carpinus</taxon>
    </lineage>
</organism>
<dbReference type="Proteomes" id="UP000327013">
    <property type="component" value="Unassembled WGS sequence"/>
</dbReference>
<proteinExistence type="predicted"/>
<protein>
    <submittedName>
        <fullName evidence="2">Uncharacterized protein</fullName>
    </submittedName>
</protein>
<gene>
    <name evidence="2" type="ORF">FH972_021846</name>
</gene>
<feature type="compositionally biased region" description="Basic and acidic residues" evidence="1">
    <location>
        <begin position="60"/>
        <end position="80"/>
    </location>
</feature>
<evidence type="ECO:0000256" key="1">
    <source>
        <dbReference type="SAM" id="MobiDB-lite"/>
    </source>
</evidence>
<dbReference type="EMBL" id="VIBQ01000010">
    <property type="protein sequence ID" value="KAB8338904.1"/>
    <property type="molecule type" value="Genomic_DNA"/>
</dbReference>
<sequence length="299" mass="33426">MPSNLSRPSQPLRPRQKNFSYIHEETKESPPEESCFPPIQLGKHPETRASKNEAVQRTISRTEQKPQRENIRSRRSKELARSNAKQKSSKPKPSWLKRHSLKLIHEGELPTSQIRSQIRSTTHVQTRKHGHHPGSRTRRSIHPSMYAWAAEENPSSPGGPYPCPSVGGFPGIWKSWEVPVVQWRVVLAGAIKSHSGRDKKVSVLGDQRRHSAVRRQDEVESDVESEACTLYGCYNIQHVRGGGLGLPQRQAASSIIPGDAIERLTSLSHCVLWIQFPQGCDSRVALSTQPGNSAQTSLS</sequence>
<feature type="region of interest" description="Disordered" evidence="1">
    <location>
        <begin position="1"/>
        <end position="98"/>
    </location>
</feature>
<keyword evidence="3" id="KW-1185">Reference proteome</keyword>
<feature type="compositionally biased region" description="Basic residues" evidence="1">
    <location>
        <begin position="87"/>
        <end position="98"/>
    </location>
</feature>
<dbReference type="AlphaFoldDB" id="A0A5N6KR57"/>
<name>A0A5N6KR57_9ROSI</name>
<evidence type="ECO:0000313" key="2">
    <source>
        <dbReference type="EMBL" id="KAB8338904.1"/>
    </source>
</evidence>
<accession>A0A5N6KR57</accession>
<evidence type="ECO:0000313" key="3">
    <source>
        <dbReference type="Proteomes" id="UP000327013"/>
    </source>
</evidence>
<comment type="caution">
    <text evidence="2">The sequence shown here is derived from an EMBL/GenBank/DDBJ whole genome shotgun (WGS) entry which is preliminary data.</text>
</comment>